<accession>A0A8J2QLS8</accession>
<evidence type="ECO:0000313" key="2">
    <source>
        <dbReference type="EMBL" id="CAG9565492.1"/>
    </source>
</evidence>
<dbReference type="Proteomes" id="UP000789524">
    <property type="component" value="Unassembled WGS sequence"/>
</dbReference>
<protein>
    <submittedName>
        <fullName evidence="2">(African queen) hypothetical protein</fullName>
    </submittedName>
</protein>
<evidence type="ECO:0000313" key="3">
    <source>
        <dbReference type="Proteomes" id="UP000789524"/>
    </source>
</evidence>
<organism evidence="2 3">
    <name type="scientific">Danaus chrysippus</name>
    <name type="common">African queen</name>
    <dbReference type="NCBI Taxonomy" id="151541"/>
    <lineage>
        <taxon>Eukaryota</taxon>
        <taxon>Metazoa</taxon>
        <taxon>Ecdysozoa</taxon>
        <taxon>Arthropoda</taxon>
        <taxon>Hexapoda</taxon>
        <taxon>Insecta</taxon>
        <taxon>Pterygota</taxon>
        <taxon>Neoptera</taxon>
        <taxon>Endopterygota</taxon>
        <taxon>Lepidoptera</taxon>
        <taxon>Glossata</taxon>
        <taxon>Ditrysia</taxon>
        <taxon>Papilionoidea</taxon>
        <taxon>Nymphalidae</taxon>
        <taxon>Danainae</taxon>
        <taxon>Danaini</taxon>
        <taxon>Danaina</taxon>
        <taxon>Danaus</taxon>
        <taxon>Anosia</taxon>
    </lineage>
</organism>
<gene>
    <name evidence="2" type="ORF">DCHRY22_LOCUS6319</name>
</gene>
<proteinExistence type="predicted"/>
<dbReference type="Pfam" id="PF10601">
    <property type="entry name" value="zf-LITAF-like"/>
    <property type="match status" value="1"/>
</dbReference>
<evidence type="ECO:0000259" key="1">
    <source>
        <dbReference type="Pfam" id="PF10601"/>
    </source>
</evidence>
<sequence>MVKLSVEDFKVTNASTEVEMTTVAQNSELPPPYTERVESAQPVTNQPIVLQTVIVPLTLKRTPVYVNCPHCNERVLTTVQHTNTQKTHMIAGFICGLTM</sequence>
<dbReference type="InterPro" id="IPR006629">
    <property type="entry name" value="LITAF"/>
</dbReference>
<name>A0A8J2QLS8_9NEOP</name>
<feature type="domain" description="LITAF" evidence="1">
    <location>
        <begin position="61"/>
        <end position="97"/>
    </location>
</feature>
<dbReference type="AlphaFoldDB" id="A0A8J2QLS8"/>
<comment type="caution">
    <text evidence="2">The sequence shown here is derived from an EMBL/GenBank/DDBJ whole genome shotgun (WGS) entry which is preliminary data.</text>
</comment>
<keyword evidence="3" id="KW-1185">Reference proteome</keyword>
<dbReference type="EMBL" id="CAKASE010000053">
    <property type="protein sequence ID" value="CAG9565492.1"/>
    <property type="molecule type" value="Genomic_DNA"/>
</dbReference>
<dbReference type="OrthoDB" id="5599753at2759"/>
<reference evidence="2" key="1">
    <citation type="submission" date="2021-09" db="EMBL/GenBank/DDBJ databases">
        <authorList>
            <person name="Martin H S."/>
        </authorList>
    </citation>
    <scope>NUCLEOTIDE SEQUENCE</scope>
</reference>